<proteinExistence type="predicted"/>
<protein>
    <submittedName>
        <fullName evidence="1">Uncharacterized protein</fullName>
    </submittedName>
</protein>
<accession>A0ABX5KQY7</accession>
<gene>
    <name evidence="1" type="ORF">C7402_109272</name>
</gene>
<organism evidence="1 2">
    <name type="scientific">Paraburkholderia unamae</name>
    <dbReference type="NCBI Taxonomy" id="219649"/>
    <lineage>
        <taxon>Bacteria</taxon>
        <taxon>Pseudomonadati</taxon>
        <taxon>Pseudomonadota</taxon>
        <taxon>Betaproteobacteria</taxon>
        <taxon>Burkholderiales</taxon>
        <taxon>Burkholderiaceae</taxon>
        <taxon>Paraburkholderia</taxon>
    </lineage>
</organism>
<reference evidence="1 2" key="1">
    <citation type="submission" date="2018-05" db="EMBL/GenBank/DDBJ databases">
        <title>Genomic Encyclopedia of Type Strains, Phase IV (KMG-V): Genome sequencing to study the core and pangenomes of soil and plant-associated prokaryotes.</title>
        <authorList>
            <person name="Whitman W."/>
        </authorList>
    </citation>
    <scope>NUCLEOTIDE SEQUENCE [LARGE SCALE GENOMIC DNA]</scope>
    <source>
        <strain evidence="1 2">SCZa-39</strain>
    </source>
</reference>
<keyword evidence="2" id="KW-1185">Reference proteome</keyword>
<sequence>MRNNALYFPFISVPNTAWTIRTLLYWDKLSSIVPLEYNYRRRELAPFMRELLSADLVTAVSPAAHLYRLGDFESAFIQLLEDRLKRQRLSQVPLVRTRVDIHIEKLAGIAEFLVERGLAARNGASWYSVDTPVANLFMTYLAVCLGNLDDVDAEPVTNLWEYAQWFGHGTASRRGKAPQHQQARHQILTCLLPIPDERVTLSELVDFKEKHGSLLPALRIKIESQSAVIANLPDPEDRADATLAFINDCQLQVDELRDAMRFSWKRLVFGALAPLSGTGMQWASTPPDTVMAFSGGAVSFAGAVYAAFSSIGGLSDVQKKQPLAYIAHARGRLSRNDRSK</sequence>
<name>A0ABX5KQY7_9BURK</name>
<dbReference type="EMBL" id="QEOB01000009">
    <property type="protein sequence ID" value="PVX82418.1"/>
    <property type="molecule type" value="Genomic_DNA"/>
</dbReference>
<dbReference type="Proteomes" id="UP000245712">
    <property type="component" value="Unassembled WGS sequence"/>
</dbReference>
<evidence type="ECO:0000313" key="2">
    <source>
        <dbReference type="Proteomes" id="UP000245712"/>
    </source>
</evidence>
<dbReference type="RefSeq" id="WP_116611862.1">
    <property type="nucleotide sequence ID" value="NZ_QEOB01000009.1"/>
</dbReference>
<evidence type="ECO:0000313" key="1">
    <source>
        <dbReference type="EMBL" id="PVX82418.1"/>
    </source>
</evidence>
<comment type="caution">
    <text evidence="1">The sequence shown here is derived from an EMBL/GenBank/DDBJ whole genome shotgun (WGS) entry which is preliminary data.</text>
</comment>